<keyword evidence="4 7" id="KW-0472">Membrane</keyword>
<evidence type="ECO:0000259" key="8">
    <source>
        <dbReference type="Pfam" id="PF20684"/>
    </source>
</evidence>
<dbReference type="AlphaFoldDB" id="A0A1B8GKE5"/>
<feature type="transmembrane region" description="Helical" evidence="7">
    <location>
        <begin position="42"/>
        <end position="64"/>
    </location>
</feature>
<evidence type="ECO:0000256" key="4">
    <source>
        <dbReference type="ARBA" id="ARBA00023136"/>
    </source>
</evidence>
<proteinExistence type="inferred from homology"/>
<comment type="subcellular location">
    <subcellularLocation>
        <location evidence="1">Membrane</location>
        <topology evidence="1">Multi-pass membrane protein</topology>
    </subcellularLocation>
</comment>
<gene>
    <name evidence="9" type="ORF">VE01_05819</name>
</gene>
<keyword evidence="3 7" id="KW-1133">Transmembrane helix</keyword>
<feature type="region of interest" description="Disordered" evidence="6">
    <location>
        <begin position="312"/>
        <end position="338"/>
    </location>
</feature>
<dbReference type="InterPro" id="IPR052337">
    <property type="entry name" value="SAT4-like"/>
</dbReference>
<dbReference type="InterPro" id="IPR049326">
    <property type="entry name" value="Rhodopsin_dom_fungi"/>
</dbReference>
<feature type="transmembrane region" description="Helical" evidence="7">
    <location>
        <begin position="14"/>
        <end position="30"/>
    </location>
</feature>
<evidence type="ECO:0000313" key="9">
    <source>
        <dbReference type="EMBL" id="OBT96299.1"/>
    </source>
</evidence>
<dbReference type="GO" id="GO:0016020">
    <property type="term" value="C:membrane"/>
    <property type="evidence" value="ECO:0007669"/>
    <property type="project" value="UniProtKB-SubCell"/>
</dbReference>
<accession>A0A1B8GKE5</accession>
<name>A0A1B8GKE5_9PEZI</name>
<evidence type="ECO:0000256" key="2">
    <source>
        <dbReference type="ARBA" id="ARBA00022692"/>
    </source>
</evidence>
<dbReference type="Pfam" id="PF20684">
    <property type="entry name" value="Fung_rhodopsin"/>
    <property type="match status" value="1"/>
</dbReference>
<reference evidence="10" key="2">
    <citation type="journal article" date="2018" name="Nat. Commun.">
        <title>Extreme sensitivity to ultraviolet light in the fungal pathogen causing white-nose syndrome of bats.</title>
        <authorList>
            <person name="Palmer J.M."/>
            <person name="Drees K.P."/>
            <person name="Foster J.T."/>
            <person name="Lindner D.L."/>
        </authorList>
    </citation>
    <scope>NUCLEOTIDE SEQUENCE [LARGE SCALE GENOMIC DNA]</scope>
    <source>
        <strain evidence="10">UAMH 10579</strain>
    </source>
</reference>
<dbReference type="EMBL" id="KV460229">
    <property type="protein sequence ID" value="OBT96299.1"/>
    <property type="molecule type" value="Genomic_DNA"/>
</dbReference>
<feature type="domain" description="Rhodopsin" evidence="8">
    <location>
        <begin position="27"/>
        <end position="267"/>
    </location>
</feature>
<feature type="compositionally biased region" description="Basic and acidic residues" evidence="6">
    <location>
        <begin position="312"/>
        <end position="326"/>
    </location>
</feature>
<reference evidence="9 10" key="1">
    <citation type="submission" date="2016-03" db="EMBL/GenBank/DDBJ databases">
        <title>Comparative genomics of Pseudogymnoascus destructans, the fungus causing white-nose syndrome of bats.</title>
        <authorList>
            <person name="Palmer J.M."/>
            <person name="Drees K.P."/>
            <person name="Foster J.T."/>
            <person name="Lindner D.L."/>
        </authorList>
    </citation>
    <scope>NUCLEOTIDE SEQUENCE [LARGE SCALE GENOMIC DNA]</scope>
    <source>
        <strain evidence="9 10">UAMH 10579</strain>
    </source>
</reference>
<dbReference type="PANTHER" id="PTHR33048:SF149">
    <property type="entry name" value="UBID FAMILY DECARBOXYLASE"/>
    <property type="match status" value="1"/>
</dbReference>
<dbReference type="RefSeq" id="XP_018130032.1">
    <property type="nucleotide sequence ID" value="XM_018275277.2"/>
</dbReference>
<comment type="similarity">
    <text evidence="5">Belongs to the SAT4 family.</text>
</comment>
<evidence type="ECO:0000313" key="10">
    <source>
        <dbReference type="Proteomes" id="UP000091956"/>
    </source>
</evidence>
<keyword evidence="10" id="KW-1185">Reference proteome</keyword>
<organism evidence="9 10">
    <name type="scientific">Pseudogymnoascus verrucosus</name>
    <dbReference type="NCBI Taxonomy" id="342668"/>
    <lineage>
        <taxon>Eukaryota</taxon>
        <taxon>Fungi</taxon>
        <taxon>Dikarya</taxon>
        <taxon>Ascomycota</taxon>
        <taxon>Pezizomycotina</taxon>
        <taxon>Leotiomycetes</taxon>
        <taxon>Thelebolales</taxon>
        <taxon>Thelebolaceae</taxon>
        <taxon>Pseudogymnoascus</taxon>
    </lineage>
</organism>
<dbReference type="Proteomes" id="UP000091956">
    <property type="component" value="Unassembled WGS sequence"/>
</dbReference>
<evidence type="ECO:0000256" key="5">
    <source>
        <dbReference type="ARBA" id="ARBA00038359"/>
    </source>
</evidence>
<feature type="transmembrane region" description="Helical" evidence="7">
    <location>
        <begin position="211"/>
        <end position="238"/>
    </location>
</feature>
<protein>
    <recommendedName>
        <fullName evidence="8">Rhodopsin domain-containing protein</fullName>
    </recommendedName>
</protein>
<keyword evidence="2 7" id="KW-0812">Transmembrane</keyword>
<dbReference type="STRING" id="342668.A0A1B8GKE5"/>
<evidence type="ECO:0000256" key="1">
    <source>
        <dbReference type="ARBA" id="ARBA00004141"/>
    </source>
</evidence>
<feature type="transmembrane region" description="Helical" evidence="7">
    <location>
        <begin position="133"/>
        <end position="157"/>
    </location>
</feature>
<feature type="transmembrane region" description="Helical" evidence="7">
    <location>
        <begin position="103"/>
        <end position="121"/>
    </location>
</feature>
<feature type="transmembrane region" description="Helical" evidence="7">
    <location>
        <begin position="177"/>
        <end position="199"/>
    </location>
</feature>
<dbReference type="GeneID" id="28839205"/>
<dbReference type="OrthoDB" id="3903189at2759"/>
<evidence type="ECO:0000256" key="7">
    <source>
        <dbReference type="SAM" id="Phobius"/>
    </source>
</evidence>
<sequence>MPQADAKNFAMETWTLYGVAMLVVALRYTARIRRFGIRNLKLDDYAMANGVVWYTILCVAFNQIKFGDGSNLMEPDEIAALTPEHRASRVAGSKWVYVSEHSMILAIWSTKICVLVLYAGITEGLAQRKWVKYVSIYTALSFVGSELALFLICRPIQQYWAVPAANPQCSNYQYFEIIQGSLSIPGDMAILAIGIPILVQVRLPIQQKAILLLIFGMGFFVIIAAILTKVYCLVPALISYVYMNWYFREASVAMYVTNLPAVWPLFREVFPNLNLSGSHAKATGNTSGATRPWAHSGSRARINSKDFDMKEFSRGRGAESQERINDSDSSEGIGEGPMEIQRDVTFTVQSESVDRGARGAGAGVGERWETNNVTTVVSGVR</sequence>
<dbReference type="PANTHER" id="PTHR33048">
    <property type="entry name" value="PTH11-LIKE INTEGRAL MEMBRANE PROTEIN (AFU_ORTHOLOGUE AFUA_5G11245)"/>
    <property type="match status" value="1"/>
</dbReference>
<evidence type="ECO:0000256" key="3">
    <source>
        <dbReference type="ARBA" id="ARBA00022989"/>
    </source>
</evidence>
<evidence type="ECO:0000256" key="6">
    <source>
        <dbReference type="SAM" id="MobiDB-lite"/>
    </source>
</evidence>